<dbReference type="RefSeq" id="XP_031569163.1">
    <property type="nucleotide sequence ID" value="XM_031713303.1"/>
</dbReference>
<dbReference type="PROSITE" id="PS50097">
    <property type="entry name" value="BTB"/>
    <property type="match status" value="1"/>
</dbReference>
<dbReference type="InterPro" id="IPR011705">
    <property type="entry name" value="BACK"/>
</dbReference>
<dbReference type="SMART" id="SM00612">
    <property type="entry name" value="Kelch"/>
    <property type="match status" value="6"/>
</dbReference>
<dbReference type="Pfam" id="PF01344">
    <property type="entry name" value="Kelch_1"/>
    <property type="match status" value="1"/>
</dbReference>
<dbReference type="Gene3D" id="1.25.40.420">
    <property type="match status" value="1"/>
</dbReference>
<dbReference type="SMART" id="SM00875">
    <property type="entry name" value="BACK"/>
    <property type="match status" value="1"/>
</dbReference>
<dbReference type="SMART" id="SM00225">
    <property type="entry name" value="BTB"/>
    <property type="match status" value="1"/>
</dbReference>
<evidence type="ECO:0000256" key="2">
    <source>
        <dbReference type="ARBA" id="ARBA00022737"/>
    </source>
</evidence>
<dbReference type="PANTHER" id="PTHR45632:SF17">
    <property type="entry name" value="KELCH-LIKE PROTEIN 31"/>
    <property type="match status" value="1"/>
</dbReference>
<evidence type="ECO:0000313" key="5">
    <source>
        <dbReference type="RefSeq" id="XP_031569163.1"/>
    </source>
</evidence>
<dbReference type="GeneID" id="116303716"/>
<keyword evidence="1" id="KW-0880">Kelch repeat</keyword>
<dbReference type="InterPro" id="IPR006652">
    <property type="entry name" value="Kelch_1"/>
</dbReference>
<evidence type="ECO:0000313" key="4">
    <source>
        <dbReference type="Proteomes" id="UP000515163"/>
    </source>
</evidence>
<dbReference type="PIRSF" id="PIRSF037037">
    <property type="entry name" value="Kelch-like_protein_gigaxonin"/>
    <property type="match status" value="1"/>
</dbReference>
<dbReference type="InterPro" id="IPR000210">
    <property type="entry name" value="BTB/POZ_dom"/>
</dbReference>
<evidence type="ECO:0000259" key="3">
    <source>
        <dbReference type="PROSITE" id="PS50097"/>
    </source>
</evidence>
<dbReference type="InterPro" id="IPR015915">
    <property type="entry name" value="Kelch-typ_b-propeller"/>
</dbReference>
<keyword evidence="4" id="KW-1185">Reference proteome</keyword>
<evidence type="ECO:0000256" key="1">
    <source>
        <dbReference type="ARBA" id="ARBA00022441"/>
    </source>
</evidence>
<organism evidence="4 5">
    <name type="scientific">Actinia tenebrosa</name>
    <name type="common">Australian red waratah sea anemone</name>
    <dbReference type="NCBI Taxonomy" id="6105"/>
    <lineage>
        <taxon>Eukaryota</taxon>
        <taxon>Metazoa</taxon>
        <taxon>Cnidaria</taxon>
        <taxon>Anthozoa</taxon>
        <taxon>Hexacorallia</taxon>
        <taxon>Actiniaria</taxon>
        <taxon>Actiniidae</taxon>
        <taxon>Actinia</taxon>
    </lineage>
</organism>
<feature type="domain" description="BTB" evidence="3">
    <location>
        <begin position="35"/>
        <end position="106"/>
    </location>
</feature>
<proteinExistence type="predicted"/>
<keyword evidence="2" id="KW-0677">Repeat</keyword>
<dbReference type="Pfam" id="PF00651">
    <property type="entry name" value="BTB"/>
    <property type="match status" value="1"/>
</dbReference>
<dbReference type="SUPFAM" id="SSF54695">
    <property type="entry name" value="POZ domain"/>
    <property type="match status" value="1"/>
</dbReference>
<dbReference type="Pfam" id="PF24681">
    <property type="entry name" value="Kelch_KLHDC2_KLHL20_DRC7"/>
    <property type="match status" value="1"/>
</dbReference>
<dbReference type="Gene3D" id="3.30.710.10">
    <property type="entry name" value="Potassium Channel Kv1.1, Chain A"/>
    <property type="match status" value="1"/>
</dbReference>
<sequence>MESEGSEKDVVPVDDAYRRKLYKSMNRFRKEKILCDTVLIVEGQKFHAHRNILAASSPYFLGLFTSELNGVNLDDVIQVVELEGFGEVIMDDLLNYIYTGEAGLNEENVRELVFAADFLLINDLKTKGSEFMEANLTPENCLSVRAFAERYNCKKLLIKAENFIIEKFIEVSKSEEFLLLEADQLERLISCDDIMVESEEEVYEGVVSWVKQNIGHRRPFFPSLFSRLRLSCISKYYLAEVLEKEELVMNSSECVKLLYQAMKSYVLPKQMSELSIVTKPRTSITKYVDAIVTIWGPGDELRSSTQCFIPSDNRWYSLAPMLIPRFSHGAVHCEGFIYTVGGVSLNGHLSSMERYDYRTNTWSGVAPMNKEVSALGVAELNGLLYTVGGWNRGKPLSSVSRYNPQTNQWQEVAPLTTSRGGPCVIANKHLYAIGGKTEHHSDRDVCVYLSTVEKYDPRKDKWTEVPPLQTRRAYAGGLAVNRNLFVIGGTQDDLLSSHNSCEVFDIDTQTWSFIGNLIVPRALCGVVYVCGNIYVLGGKKNCRERTSKVECYDFELNVWRVLGSVPNCIGGIQCCSVLLCKEMVDNLPKIS</sequence>
<dbReference type="SUPFAM" id="SSF117281">
    <property type="entry name" value="Kelch motif"/>
    <property type="match status" value="2"/>
</dbReference>
<dbReference type="InParanoid" id="A0A6P8ISE8"/>
<gene>
    <name evidence="5" type="primary">LOC116303716</name>
</gene>
<dbReference type="AlphaFoldDB" id="A0A6P8ISE8"/>
<accession>A0A6P8ISE8</accession>
<dbReference type="PANTHER" id="PTHR45632">
    <property type="entry name" value="LD33804P"/>
    <property type="match status" value="1"/>
</dbReference>
<dbReference type="Proteomes" id="UP000515163">
    <property type="component" value="Unplaced"/>
</dbReference>
<dbReference type="Gene3D" id="2.120.10.80">
    <property type="entry name" value="Kelch-type beta propeller"/>
    <property type="match status" value="1"/>
</dbReference>
<dbReference type="GO" id="GO:0005737">
    <property type="term" value="C:cytoplasm"/>
    <property type="evidence" value="ECO:0007669"/>
    <property type="project" value="UniProtKB-ARBA"/>
</dbReference>
<dbReference type="InterPro" id="IPR017096">
    <property type="entry name" value="BTB-kelch_protein"/>
</dbReference>
<name>A0A6P8ISE8_ACTTE</name>
<dbReference type="InterPro" id="IPR011333">
    <property type="entry name" value="SKP1/BTB/POZ_sf"/>
</dbReference>
<protein>
    <submittedName>
        <fullName evidence="5">Kelch-like protein diablo</fullName>
    </submittedName>
</protein>
<dbReference type="FunFam" id="1.25.40.420:FF:000001">
    <property type="entry name" value="Kelch-like family member 12"/>
    <property type="match status" value="1"/>
</dbReference>
<dbReference type="KEGG" id="aten:116303716"/>
<dbReference type="OrthoDB" id="45365at2759"/>
<reference evidence="5" key="1">
    <citation type="submission" date="2025-08" db="UniProtKB">
        <authorList>
            <consortium name="RefSeq"/>
        </authorList>
    </citation>
    <scope>IDENTIFICATION</scope>
    <source>
        <tissue evidence="5">Tentacle</tissue>
    </source>
</reference>
<dbReference type="Pfam" id="PF07707">
    <property type="entry name" value="BACK"/>
    <property type="match status" value="1"/>
</dbReference>